<dbReference type="Pfam" id="PF11741">
    <property type="entry name" value="AMIN"/>
    <property type="match status" value="1"/>
</dbReference>
<evidence type="ECO:0000256" key="1">
    <source>
        <dbReference type="ARBA" id="ARBA00001561"/>
    </source>
</evidence>
<gene>
    <name evidence="13" type="ORF">SAMN04488068_2507</name>
</gene>
<feature type="region of interest" description="Disordered" evidence="10">
    <location>
        <begin position="422"/>
        <end position="454"/>
    </location>
</feature>
<dbReference type="InterPro" id="IPR050695">
    <property type="entry name" value="N-acetylmuramoyl_amidase_3"/>
</dbReference>
<organism evidence="13 14">
    <name type="scientific">Hydrocarboniphaga daqingensis</name>
    <dbReference type="NCBI Taxonomy" id="490188"/>
    <lineage>
        <taxon>Bacteria</taxon>
        <taxon>Pseudomonadati</taxon>
        <taxon>Pseudomonadota</taxon>
        <taxon>Gammaproteobacteria</taxon>
        <taxon>Nevskiales</taxon>
        <taxon>Nevskiaceae</taxon>
        <taxon>Hydrocarboniphaga</taxon>
    </lineage>
</organism>
<proteinExistence type="inferred from homology"/>
<comment type="similarity">
    <text evidence="3">Belongs to the N-acetylmuramoyl-L-alanine amidase 3 family.</text>
</comment>
<evidence type="ECO:0000256" key="2">
    <source>
        <dbReference type="ARBA" id="ARBA00004418"/>
    </source>
</evidence>
<comment type="catalytic activity">
    <reaction evidence="1">
        <text>Hydrolyzes the link between N-acetylmuramoyl residues and L-amino acid residues in certain cell-wall glycopeptides.</text>
        <dbReference type="EC" id="3.5.1.28"/>
    </reaction>
</comment>
<evidence type="ECO:0000256" key="7">
    <source>
        <dbReference type="ARBA" id="ARBA00022801"/>
    </source>
</evidence>
<evidence type="ECO:0000256" key="10">
    <source>
        <dbReference type="SAM" id="MobiDB-lite"/>
    </source>
</evidence>
<evidence type="ECO:0000259" key="12">
    <source>
        <dbReference type="SMART" id="SM00646"/>
    </source>
</evidence>
<evidence type="ECO:0000256" key="3">
    <source>
        <dbReference type="ARBA" id="ARBA00010860"/>
    </source>
</evidence>
<dbReference type="AlphaFoldDB" id="A0A1M5Q5B5"/>
<protein>
    <recommendedName>
        <fullName evidence="9">N-acetylmuramoyl-L-alanine amidase AmiC</fullName>
        <ecNumber evidence="4">3.5.1.28</ecNumber>
    </recommendedName>
</protein>
<keyword evidence="5 11" id="KW-0732">Signal</keyword>
<dbReference type="GO" id="GO:0030288">
    <property type="term" value="C:outer membrane-bounded periplasmic space"/>
    <property type="evidence" value="ECO:0007669"/>
    <property type="project" value="TreeGrafter"/>
</dbReference>
<dbReference type="PANTHER" id="PTHR30404:SF0">
    <property type="entry name" value="N-ACETYLMURAMOYL-L-ALANINE AMIDASE AMIC"/>
    <property type="match status" value="1"/>
</dbReference>
<dbReference type="STRING" id="490188.SAMN04488068_2507"/>
<feature type="signal peptide" evidence="11">
    <location>
        <begin position="1"/>
        <end position="19"/>
    </location>
</feature>
<dbReference type="InterPro" id="IPR021731">
    <property type="entry name" value="AMIN_dom"/>
</dbReference>
<dbReference type="GO" id="GO:0009253">
    <property type="term" value="P:peptidoglycan catabolic process"/>
    <property type="evidence" value="ECO:0007669"/>
    <property type="project" value="InterPro"/>
</dbReference>
<feature type="chain" id="PRO_5013245968" description="N-acetylmuramoyl-L-alanine amidase AmiC" evidence="11">
    <location>
        <begin position="20"/>
        <end position="454"/>
    </location>
</feature>
<accession>A0A1M5Q5B5</accession>
<dbReference type="PANTHER" id="PTHR30404">
    <property type="entry name" value="N-ACETYLMURAMOYL-L-ALANINE AMIDASE"/>
    <property type="match status" value="1"/>
</dbReference>
<dbReference type="Pfam" id="PF01520">
    <property type="entry name" value="Amidase_3"/>
    <property type="match status" value="1"/>
</dbReference>
<evidence type="ECO:0000313" key="14">
    <source>
        <dbReference type="Proteomes" id="UP000199758"/>
    </source>
</evidence>
<keyword evidence="6" id="KW-0574">Periplasm</keyword>
<dbReference type="EC" id="3.5.1.28" evidence="4"/>
<evidence type="ECO:0000256" key="11">
    <source>
        <dbReference type="SAM" id="SignalP"/>
    </source>
</evidence>
<dbReference type="SMART" id="SM00646">
    <property type="entry name" value="Ami_3"/>
    <property type="match status" value="1"/>
</dbReference>
<dbReference type="SUPFAM" id="SSF53187">
    <property type="entry name" value="Zn-dependent exopeptidases"/>
    <property type="match status" value="1"/>
</dbReference>
<comment type="subcellular location">
    <subcellularLocation>
        <location evidence="2">Periplasm</location>
    </subcellularLocation>
</comment>
<dbReference type="Gene3D" id="3.40.630.40">
    <property type="entry name" value="Zn-dependent exopeptidases"/>
    <property type="match status" value="1"/>
</dbReference>
<dbReference type="RefSeq" id="WP_072897988.1">
    <property type="nucleotide sequence ID" value="NZ_FQWZ01000005.1"/>
</dbReference>
<dbReference type="GO" id="GO:0071555">
    <property type="term" value="P:cell wall organization"/>
    <property type="evidence" value="ECO:0007669"/>
    <property type="project" value="UniProtKB-KW"/>
</dbReference>
<dbReference type="Gene3D" id="2.60.40.3500">
    <property type="match status" value="1"/>
</dbReference>
<evidence type="ECO:0000313" key="13">
    <source>
        <dbReference type="EMBL" id="SHH09001.1"/>
    </source>
</evidence>
<evidence type="ECO:0000256" key="5">
    <source>
        <dbReference type="ARBA" id="ARBA00022729"/>
    </source>
</evidence>
<feature type="compositionally biased region" description="Low complexity" evidence="10">
    <location>
        <begin position="422"/>
        <end position="431"/>
    </location>
</feature>
<evidence type="ECO:0000256" key="8">
    <source>
        <dbReference type="ARBA" id="ARBA00023316"/>
    </source>
</evidence>
<evidence type="ECO:0000256" key="4">
    <source>
        <dbReference type="ARBA" id="ARBA00011901"/>
    </source>
</evidence>
<evidence type="ECO:0000256" key="9">
    <source>
        <dbReference type="ARBA" id="ARBA00074581"/>
    </source>
</evidence>
<dbReference type="InterPro" id="IPR002508">
    <property type="entry name" value="MurNAc-LAA_cat"/>
</dbReference>
<sequence>MRHLSFIALMVCCLPTVMAAELRDLRVWEGPESTRVVVDLSGAPDHKVFTLGNPDRIVIDLAGMAKANTRVVTKAAPKGVVRKLRAGPRDDGSLRIVLDVSESVNPKSFVLPPHGQYGDRLIVELYGRTPTLDELMSQGEVPSSVPPPSPDIGDLPVVAAQAASAASSPLPARSKVPPADEIRLAPSIRFGDKPIVIAVDAGHGGEDPGAIGRSGLREKDAALSMARRLANLINQQPGMKAVLTRDGDYFIELRERTVRARKAQADMFVSIHCNAYKDRSLRGSAVYVLSDRGATNEQARWLAHKENSADLVGGLDIGAKDNELAAVLIDLSQASSMEASFDVGARVLQSLGRVNPLQKPVVQQAGFMVLKSPDIPSVLVETAFITNDQDEKLLADARYHDKIAQSVLDGIRGYFASYRPQQQTPQQQIADDQPRLQKVGHGTEAKRSRAGIVE</sequence>
<dbReference type="EMBL" id="FQWZ01000005">
    <property type="protein sequence ID" value="SHH09001.1"/>
    <property type="molecule type" value="Genomic_DNA"/>
</dbReference>
<feature type="domain" description="MurNAc-LAA" evidence="12">
    <location>
        <begin position="257"/>
        <end position="412"/>
    </location>
</feature>
<name>A0A1M5Q5B5_9GAMM</name>
<dbReference type="Proteomes" id="UP000199758">
    <property type="component" value="Unassembled WGS sequence"/>
</dbReference>
<dbReference type="CDD" id="cd02696">
    <property type="entry name" value="MurNAc-LAA"/>
    <property type="match status" value="1"/>
</dbReference>
<evidence type="ECO:0000256" key="6">
    <source>
        <dbReference type="ARBA" id="ARBA00022764"/>
    </source>
</evidence>
<keyword evidence="8" id="KW-0961">Cell wall biogenesis/degradation</keyword>
<keyword evidence="7" id="KW-0378">Hydrolase</keyword>
<keyword evidence="14" id="KW-1185">Reference proteome</keyword>
<dbReference type="FunFam" id="3.40.630.40:FF:000001">
    <property type="entry name" value="N-acetylmuramoyl-L-alanine amidase"/>
    <property type="match status" value="1"/>
</dbReference>
<dbReference type="GO" id="GO:0008745">
    <property type="term" value="F:N-acetylmuramoyl-L-alanine amidase activity"/>
    <property type="evidence" value="ECO:0007669"/>
    <property type="project" value="UniProtKB-EC"/>
</dbReference>
<reference evidence="13 14" key="1">
    <citation type="submission" date="2016-11" db="EMBL/GenBank/DDBJ databases">
        <authorList>
            <person name="Jaros S."/>
            <person name="Januszkiewicz K."/>
            <person name="Wedrychowicz H."/>
        </authorList>
    </citation>
    <scope>NUCLEOTIDE SEQUENCE [LARGE SCALE GENOMIC DNA]</scope>
    <source>
        <strain evidence="13 14">CGMCC 1.7049</strain>
    </source>
</reference>